<keyword evidence="9" id="KW-1185">Reference proteome</keyword>
<dbReference type="SUPFAM" id="SSF48576">
    <property type="entry name" value="Terpenoid synthases"/>
    <property type="match status" value="1"/>
</dbReference>
<dbReference type="SFLD" id="SFLDG01017">
    <property type="entry name" value="Polyprenyl_Transferase_Like"/>
    <property type="match status" value="1"/>
</dbReference>
<evidence type="ECO:0000256" key="1">
    <source>
        <dbReference type="ARBA" id="ARBA00001946"/>
    </source>
</evidence>
<comment type="cofactor">
    <cofactor evidence="1">
        <name>Mg(2+)</name>
        <dbReference type="ChEBI" id="CHEBI:18420"/>
    </cofactor>
</comment>
<evidence type="ECO:0000256" key="3">
    <source>
        <dbReference type="ARBA" id="ARBA00022723"/>
    </source>
</evidence>
<dbReference type="OrthoDB" id="10257492at2759"/>
<comment type="similarity">
    <text evidence="7">Belongs to the FPP/GGPP synthase family.</text>
</comment>
<evidence type="ECO:0000256" key="7">
    <source>
        <dbReference type="RuleBase" id="RU004466"/>
    </source>
</evidence>
<dbReference type="CDD" id="cd00685">
    <property type="entry name" value="Trans_IPPS_HT"/>
    <property type="match status" value="1"/>
</dbReference>
<dbReference type="GO" id="GO:0046872">
    <property type="term" value="F:metal ion binding"/>
    <property type="evidence" value="ECO:0007669"/>
    <property type="project" value="UniProtKB-KW"/>
</dbReference>
<accession>A0A151IRW6</accession>
<dbReference type="InterPro" id="IPR000092">
    <property type="entry name" value="Polyprenyl_synt"/>
</dbReference>
<gene>
    <name evidence="8" type="ORF">ALC57_18424</name>
</gene>
<dbReference type="SFLD" id="SFLDS00005">
    <property type="entry name" value="Isoprenoid_Synthase_Type_I"/>
    <property type="match status" value="1"/>
</dbReference>
<dbReference type="GO" id="GO:0045337">
    <property type="term" value="P:farnesyl diphosphate biosynthetic process"/>
    <property type="evidence" value="ECO:0007669"/>
    <property type="project" value="TreeGrafter"/>
</dbReference>
<evidence type="ECO:0000313" key="9">
    <source>
        <dbReference type="Proteomes" id="UP000078492"/>
    </source>
</evidence>
<dbReference type="PANTHER" id="PTHR11525:SF0">
    <property type="entry name" value="FARNESYL PYROPHOSPHATE SYNTHASE"/>
    <property type="match status" value="1"/>
</dbReference>
<evidence type="ECO:0000313" key="8">
    <source>
        <dbReference type="EMBL" id="KYN09478.1"/>
    </source>
</evidence>
<dbReference type="EMBL" id="KQ981102">
    <property type="protein sequence ID" value="KYN09478.1"/>
    <property type="molecule type" value="Genomic_DNA"/>
</dbReference>
<keyword evidence="3" id="KW-0479">Metal-binding</keyword>
<dbReference type="PANTHER" id="PTHR11525">
    <property type="entry name" value="FARNESYL-PYROPHOSPHATE SYNTHETASE"/>
    <property type="match status" value="1"/>
</dbReference>
<dbReference type="Proteomes" id="UP000078492">
    <property type="component" value="Unassembled WGS sequence"/>
</dbReference>
<dbReference type="GO" id="GO:0004161">
    <property type="term" value="F:dimethylallyltranstransferase activity"/>
    <property type="evidence" value="ECO:0007669"/>
    <property type="project" value="TreeGrafter"/>
</dbReference>
<dbReference type="STRING" id="471704.A0A151IRW6"/>
<proteinExistence type="inferred from homology"/>
<dbReference type="GO" id="GO:0042811">
    <property type="term" value="P:pheromone biosynthetic process"/>
    <property type="evidence" value="ECO:0007669"/>
    <property type="project" value="UniProtKB-ARBA"/>
</dbReference>
<dbReference type="InterPro" id="IPR008949">
    <property type="entry name" value="Isoprenoid_synthase_dom_sf"/>
</dbReference>
<protein>
    <recommendedName>
        <fullName evidence="6">Farnesyl pyrophosphate synthase</fullName>
    </recommendedName>
</protein>
<dbReference type="GO" id="GO:0004337">
    <property type="term" value="F:(2E,6E)-farnesyl diphosphate synthase activity"/>
    <property type="evidence" value="ECO:0007669"/>
    <property type="project" value="TreeGrafter"/>
</dbReference>
<dbReference type="PROSITE" id="PS00444">
    <property type="entry name" value="POLYPRENYL_SYNTHASE_2"/>
    <property type="match status" value="1"/>
</dbReference>
<evidence type="ECO:0000256" key="4">
    <source>
        <dbReference type="ARBA" id="ARBA00022842"/>
    </source>
</evidence>
<organism evidence="8 9">
    <name type="scientific">Trachymyrmex cornetzi</name>
    <dbReference type="NCBI Taxonomy" id="471704"/>
    <lineage>
        <taxon>Eukaryota</taxon>
        <taxon>Metazoa</taxon>
        <taxon>Ecdysozoa</taxon>
        <taxon>Arthropoda</taxon>
        <taxon>Hexapoda</taxon>
        <taxon>Insecta</taxon>
        <taxon>Pterygota</taxon>
        <taxon>Neoptera</taxon>
        <taxon>Endopterygota</taxon>
        <taxon>Hymenoptera</taxon>
        <taxon>Apocrita</taxon>
        <taxon>Aculeata</taxon>
        <taxon>Formicoidea</taxon>
        <taxon>Formicidae</taxon>
        <taxon>Myrmicinae</taxon>
        <taxon>Trachymyrmex</taxon>
    </lineage>
</organism>
<dbReference type="Gene3D" id="1.10.600.10">
    <property type="entry name" value="Farnesyl Diphosphate Synthase"/>
    <property type="match status" value="1"/>
</dbReference>
<dbReference type="PROSITE" id="PS00723">
    <property type="entry name" value="POLYPRENYL_SYNTHASE_1"/>
    <property type="match status" value="1"/>
</dbReference>
<comment type="pathway">
    <text evidence="5">Pheromone biosynthesis.</text>
</comment>
<keyword evidence="4" id="KW-0460">Magnesium</keyword>
<reference evidence="8 9" key="1">
    <citation type="submission" date="2015-09" db="EMBL/GenBank/DDBJ databases">
        <title>Trachymyrmex cornetzi WGS genome.</title>
        <authorList>
            <person name="Nygaard S."/>
            <person name="Hu H."/>
            <person name="Boomsma J."/>
            <person name="Zhang G."/>
        </authorList>
    </citation>
    <scope>NUCLEOTIDE SEQUENCE [LARGE SCALE GENOMIC DNA]</scope>
    <source>
        <strain evidence="8">Tcor2-1</strain>
        <tissue evidence="8">Whole body</tissue>
    </source>
</reference>
<keyword evidence="2 7" id="KW-0808">Transferase</keyword>
<dbReference type="InterPro" id="IPR039702">
    <property type="entry name" value="FPS1-like"/>
</dbReference>
<evidence type="ECO:0000256" key="5">
    <source>
        <dbReference type="ARBA" id="ARBA00033740"/>
    </source>
</evidence>
<evidence type="ECO:0000256" key="2">
    <source>
        <dbReference type="ARBA" id="ARBA00022679"/>
    </source>
</evidence>
<evidence type="ECO:0000256" key="6">
    <source>
        <dbReference type="ARBA" id="ARBA00034546"/>
    </source>
</evidence>
<sequence length="356" mass="41628">MAHSVIPTIQVTSKEESQQLMVVWPDIIRDIKEAIENFDVPDIAKWIEKVLQYNVPHGKKNRGLGLIYAYKLLEPNDQLTEENIRLARILAWCVELTQAYFLIMDDIEDQSLFRRGQPCWYRYNDLGLAAVNDCFMIQGSVFYLIRKHFKGKDCYVNLLETFQDVTMKAAMGQSLDLHFSNFGRKPNLDLFTTNQYNSIIEFKTAYCTTYLPVILAMHLAGIKDQDMFKEATTILTEIGCFFQIQDDYLDCYGDFEVCGKDNTDIQEGKCTWFIVEALQRVTPQQRKILEECYGDLDREKVQRVKQLFNDLNLLDAYFGYEKETHNLINVHIMQMSSGLPHNLFFDILKKYYHRVS</sequence>
<dbReference type="GO" id="GO:0005737">
    <property type="term" value="C:cytoplasm"/>
    <property type="evidence" value="ECO:0007669"/>
    <property type="project" value="TreeGrafter"/>
</dbReference>
<dbReference type="AlphaFoldDB" id="A0A151IRW6"/>
<name>A0A151IRW6_9HYME</name>
<dbReference type="Pfam" id="PF00348">
    <property type="entry name" value="polyprenyl_synt"/>
    <property type="match status" value="1"/>
</dbReference>
<dbReference type="KEGG" id="tcz:108769749"/>
<dbReference type="InterPro" id="IPR033749">
    <property type="entry name" value="Polyprenyl_synt_CS"/>
</dbReference>